<reference evidence="1" key="1">
    <citation type="journal article" date="2023" name="Mol. Phylogenet. Evol.">
        <title>Genome-scale phylogeny and comparative genomics of the fungal order Sordariales.</title>
        <authorList>
            <person name="Hensen N."/>
            <person name="Bonometti L."/>
            <person name="Westerberg I."/>
            <person name="Brannstrom I.O."/>
            <person name="Guillou S."/>
            <person name="Cros-Aarteil S."/>
            <person name="Calhoun S."/>
            <person name="Haridas S."/>
            <person name="Kuo A."/>
            <person name="Mondo S."/>
            <person name="Pangilinan J."/>
            <person name="Riley R."/>
            <person name="LaButti K."/>
            <person name="Andreopoulos B."/>
            <person name="Lipzen A."/>
            <person name="Chen C."/>
            <person name="Yan M."/>
            <person name="Daum C."/>
            <person name="Ng V."/>
            <person name="Clum A."/>
            <person name="Steindorff A."/>
            <person name="Ohm R.A."/>
            <person name="Martin F."/>
            <person name="Silar P."/>
            <person name="Natvig D.O."/>
            <person name="Lalanne C."/>
            <person name="Gautier V."/>
            <person name="Ament-Velasquez S.L."/>
            <person name="Kruys A."/>
            <person name="Hutchinson M.I."/>
            <person name="Powell A.J."/>
            <person name="Barry K."/>
            <person name="Miller A.N."/>
            <person name="Grigoriev I.V."/>
            <person name="Debuchy R."/>
            <person name="Gladieux P."/>
            <person name="Hiltunen Thoren M."/>
            <person name="Johannesson H."/>
        </authorList>
    </citation>
    <scope>NUCLEOTIDE SEQUENCE</scope>
    <source>
        <strain evidence="1">CBS 757.83</strain>
    </source>
</reference>
<dbReference type="EMBL" id="MU863669">
    <property type="protein sequence ID" value="KAK4097712.1"/>
    <property type="molecule type" value="Genomic_DNA"/>
</dbReference>
<organism evidence="1 2">
    <name type="scientific">Parathielavia hyrcaniae</name>
    <dbReference type="NCBI Taxonomy" id="113614"/>
    <lineage>
        <taxon>Eukaryota</taxon>
        <taxon>Fungi</taxon>
        <taxon>Dikarya</taxon>
        <taxon>Ascomycota</taxon>
        <taxon>Pezizomycotina</taxon>
        <taxon>Sordariomycetes</taxon>
        <taxon>Sordariomycetidae</taxon>
        <taxon>Sordariales</taxon>
        <taxon>Chaetomiaceae</taxon>
        <taxon>Parathielavia</taxon>
    </lineage>
</organism>
<sequence>MADLADHSDTVSISSDAQTLLSAASTAGNSAFSRLRRARSVADQARDAAKISPEQLPLAVEDLPTISHKGIEYILEEWLSKKKRTSWIGKYGIWLTRLQGDKADGSFWCCYKRCCSALEEVP</sequence>
<accession>A0AAN6PTK0</accession>
<protein>
    <submittedName>
        <fullName evidence="1">Uncharacterized protein</fullName>
    </submittedName>
</protein>
<comment type="caution">
    <text evidence="1">The sequence shown here is derived from an EMBL/GenBank/DDBJ whole genome shotgun (WGS) entry which is preliminary data.</text>
</comment>
<dbReference type="AlphaFoldDB" id="A0AAN6PTK0"/>
<evidence type="ECO:0000313" key="2">
    <source>
        <dbReference type="Proteomes" id="UP001305647"/>
    </source>
</evidence>
<proteinExistence type="predicted"/>
<dbReference type="Proteomes" id="UP001305647">
    <property type="component" value="Unassembled WGS sequence"/>
</dbReference>
<name>A0AAN6PTK0_9PEZI</name>
<reference evidence="1" key="2">
    <citation type="submission" date="2023-05" db="EMBL/GenBank/DDBJ databases">
        <authorList>
            <consortium name="Lawrence Berkeley National Laboratory"/>
            <person name="Steindorff A."/>
            <person name="Hensen N."/>
            <person name="Bonometti L."/>
            <person name="Westerberg I."/>
            <person name="Brannstrom I.O."/>
            <person name="Guillou S."/>
            <person name="Cros-Aarteil S."/>
            <person name="Calhoun S."/>
            <person name="Haridas S."/>
            <person name="Kuo A."/>
            <person name="Mondo S."/>
            <person name="Pangilinan J."/>
            <person name="Riley R."/>
            <person name="Labutti K."/>
            <person name="Andreopoulos B."/>
            <person name="Lipzen A."/>
            <person name="Chen C."/>
            <person name="Yanf M."/>
            <person name="Daum C."/>
            <person name="Ng V."/>
            <person name="Clum A."/>
            <person name="Ohm R."/>
            <person name="Martin F."/>
            <person name="Silar P."/>
            <person name="Natvig D."/>
            <person name="Lalanne C."/>
            <person name="Gautier V."/>
            <person name="Ament-Velasquez S.L."/>
            <person name="Kruys A."/>
            <person name="Hutchinson M.I."/>
            <person name="Powell A.J."/>
            <person name="Barry K."/>
            <person name="Miller A.N."/>
            <person name="Grigoriev I.V."/>
            <person name="Debuchy R."/>
            <person name="Gladieux P."/>
            <person name="Thoren M.H."/>
            <person name="Johannesson H."/>
        </authorList>
    </citation>
    <scope>NUCLEOTIDE SEQUENCE</scope>
    <source>
        <strain evidence="1">CBS 757.83</strain>
    </source>
</reference>
<evidence type="ECO:0000313" key="1">
    <source>
        <dbReference type="EMBL" id="KAK4097712.1"/>
    </source>
</evidence>
<gene>
    <name evidence="1" type="ORF">N658DRAFT_488981</name>
</gene>
<keyword evidence="2" id="KW-1185">Reference proteome</keyword>